<comment type="caution">
    <text evidence="1">The sequence shown here is derived from an EMBL/GenBank/DDBJ whole genome shotgun (WGS) entry which is preliminary data.</text>
</comment>
<dbReference type="Proteomes" id="UP001500755">
    <property type="component" value="Unassembled WGS sequence"/>
</dbReference>
<sequence>MTPSTNDLAMITQILQSQSRRITQTARTTDRMSSDLAAFREELRLIRRALESLKENNPHD</sequence>
<dbReference type="EMBL" id="BAAANO010000037">
    <property type="protein sequence ID" value="GAA2015437.1"/>
    <property type="molecule type" value="Genomic_DNA"/>
</dbReference>
<gene>
    <name evidence="1" type="ORF">GCM10009755_29010</name>
</gene>
<evidence type="ECO:0000313" key="2">
    <source>
        <dbReference type="Proteomes" id="UP001500755"/>
    </source>
</evidence>
<organism evidence="1 2">
    <name type="scientific">Brevibacterium samyangense</name>
    <dbReference type="NCBI Taxonomy" id="366888"/>
    <lineage>
        <taxon>Bacteria</taxon>
        <taxon>Bacillati</taxon>
        <taxon>Actinomycetota</taxon>
        <taxon>Actinomycetes</taxon>
        <taxon>Micrococcales</taxon>
        <taxon>Brevibacteriaceae</taxon>
        <taxon>Brevibacterium</taxon>
    </lineage>
</organism>
<keyword evidence="2" id="KW-1185">Reference proteome</keyword>
<reference evidence="2" key="1">
    <citation type="journal article" date="2019" name="Int. J. Syst. Evol. Microbiol.">
        <title>The Global Catalogue of Microorganisms (GCM) 10K type strain sequencing project: providing services to taxonomists for standard genome sequencing and annotation.</title>
        <authorList>
            <consortium name="The Broad Institute Genomics Platform"/>
            <consortium name="The Broad Institute Genome Sequencing Center for Infectious Disease"/>
            <person name="Wu L."/>
            <person name="Ma J."/>
        </authorList>
    </citation>
    <scope>NUCLEOTIDE SEQUENCE [LARGE SCALE GENOMIC DNA]</scope>
    <source>
        <strain evidence="2">JCM 14546</strain>
    </source>
</reference>
<proteinExistence type="predicted"/>
<protein>
    <submittedName>
        <fullName evidence="1">Uncharacterized protein</fullName>
    </submittedName>
</protein>
<accession>A0ABP5F3V6</accession>
<name>A0ABP5F3V6_9MICO</name>
<evidence type="ECO:0000313" key="1">
    <source>
        <dbReference type="EMBL" id="GAA2015437.1"/>
    </source>
</evidence>